<organism evidence="2 3">
    <name type="scientific">Calicophoron daubneyi</name>
    <name type="common">Rumen fluke</name>
    <name type="synonym">Paramphistomum daubneyi</name>
    <dbReference type="NCBI Taxonomy" id="300641"/>
    <lineage>
        <taxon>Eukaryota</taxon>
        <taxon>Metazoa</taxon>
        <taxon>Spiralia</taxon>
        <taxon>Lophotrochozoa</taxon>
        <taxon>Platyhelminthes</taxon>
        <taxon>Trematoda</taxon>
        <taxon>Digenea</taxon>
        <taxon>Plagiorchiida</taxon>
        <taxon>Pronocephalata</taxon>
        <taxon>Paramphistomoidea</taxon>
        <taxon>Paramphistomidae</taxon>
        <taxon>Calicophoron</taxon>
    </lineage>
</organism>
<feature type="chain" id="PRO_5043988135" evidence="1">
    <location>
        <begin position="20"/>
        <end position="546"/>
    </location>
</feature>
<evidence type="ECO:0000313" key="3">
    <source>
        <dbReference type="Proteomes" id="UP001497525"/>
    </source>
</evidence>
<feature type="signal peptide" evidence="1">
    <location>
        <begin position="1"/>
        <end position="19"/>
    </location>
</feature>
<dbReference type="EMBL" id="CAXLJL010000423">
    <property type="protein sequence ID" value="CAL5137710.1"/>
    <property type="molecule type" value="Genomic_DNA"/>
</dbReference>
<reference evidence="2" key="1">
    <citation type="submission" date="2024-06" db="EMBL/GenBank/DDBJ databases">
        <authorList>
            <person name="Liu X."/>
            <person name="Lenzi L."/>
            <person name="Haldenby T S."/>
            <person name="Uol C."/>
        </authorList>
    </citation>
    <scope>NUCLEOTIDE SEQUENCE</scope>
</reference>
<keyword evidence="1" id="KW-0732">Signal</keyword>
<proteinExistence type="predicted"/>
<evidence type="ECO:0000256" key="1">
    <source>
        <dbReference type="SAM" id="SignalP"/>
    </source>
</evidence>
<sequence>MHSLVLFVWLLIATYRTDSINAYTVYTPVESSSPIHRLQINEYPVVVEEAGTDVDCSNEDDDSDVTYITYEPVKVVDSGCHDDTGTYTVYEPCKVTKIPSKIKYEKPTEVIYEYEEEEEEPGLEEVCDDSDVTVKTITYVPCKKYTKYSPIKPLNKYILYDKYTVCEDDKTPLSKYIVYDDLDELCDLKRDKYRVHDSSEDVECVKYLPLITEPRVSYRKVVRPKWEPCDEEEFHRYIPYKFVPRDRCPAELECIDYRPYCRHSESVYEPIPPCSGRPPYCEYHRPENTYYEPYRAPYICEDFTRVRPVGRYPPCEPVRLMSSSKEYCGPENCERYPDEYCAVKPRCLAPARGYLPCPYFGKEGRFECHPRRRFRPHDLNCYDEFDERRPCLPWLRNRRWDTRPLEQCGFRHPEIRCAIPRSVRQRSLHGCLSGLGRSLKFGRQERGTRQAEVTNHHFSTSIDPCGQKTHVGGCDSYGEVKNYGNDLCGNKHAFEGDLYVGGRFNPCCRPHQFLDLRERLLGGHAVRHPDECGSSETCCVPETISM</sequence>
<comment type="caution">
    <text evidence="2">The sequence shown here is derived from an EMBL/GenBank/DDBJ whole genome shotgun (WGS) entry which is preliminary data.</text>
</comment>
<accession>A0AAV2TLS2</accession>
<evidence type="ECO:0000313" key="2">
    <source>
        <dbReference type="EMBL" id="CAL5137710.1"/>
    </source>
</evidence>
<protein>
    <submittedName>
        <fullName evidence="2">Uncharacterized protein</fullName>
    </submittedName>
</protein>
<name>A0AAV2TLS2_CALDB</name>
<gene>
    <name evidence="2" type="ORF">CDAUBV1_LOCUS11980</name>
</gene>
<dbReference type="AlphaFoldDB" id="A0AAV2TLS2"/>
<dbReference type="Proteomes" id="UP001497525">
    <property type="component" value="Unassembled WGS sequence"/>
</dbReference>